<evidence type="ECO:0000313" key="10">
    <source>
        <dbReference type="EMBL" id="MCS5736409.1"/>
    </source>
</evidence>
<keyword evidence="5" id="KW-0235">DNA replication</keyword>
<dbReference type="Pfam" id="PF03175">
    <property type="entry name" value="DNA_pol_B_2"/>
    <property type="match status" value="1"/>
</dbReference>
<dbReference type="Gene3D" id="3.30.420.10">
    <property type="entry name" value="Ribonuclease H-like superfamily/Ribonuclease H"/>
    <property type="match status" value="1"/>
</dbReference>
<dbReference type="InterPro" id="IPR043502">
    <property type="entry name" value="DNA/RNA_pol_sf"/>
</dbReference>
<dbReference type="PRINTS" id="PR00106">
    <property type="entry name" value="DNAPOLB"/>
</dbReference>
<evidence type="ECO:0000256" key="2">
    <source>
        <dbReference type="ARBA" id="ARBA00012417"/>
    </source>
</evidence>
<comment type="similarity">
    <text evidence="1">Belongs to the DNA polymerase type-B family.</text>
</comment>
<sequence length="652" mass="75695">MYIWMIGIGHNNGVYYGRTWEELKDVCDRLITHFDLHDGRRLVIYVHNLAYEFQFMRKHFDWSESPFSIDERKPIKAVTADGIEFRDSYMLSGMSLNMLAKNLVKHTVKKMVGDLDYTKPRHHKTPLTAAEMGYCNNDIEVLTAYIDEQLTQYGGNIAAIPATNTGRVRERMQQRCLYGQGKKQDRSKYNKYRKIMDDLTMTPEVYEQAKRTFMGGFTHANARHVGKVLNNVSSVDFTSSYPSVMLSEKFPMSRFKPVVINTLDELHHYCNNFAVMMDIKLFNVEPRIEQENYLSASKCRDHKGMVENNGRVEAADELTISITEIDYWIISKCYKWEEMEVANAKIAHKNYLPKPIIETVLEMYQKKTELKDVAGMEAEYLLEKGMLNSTYGMCVTDPVKDDSLYEDGEWFKEPADLQESIDRYNGDKKRVLYYPWGVWITAYARRNLWTGILEMGNDYVYSDTDSLKILNYENHKAYFKKFDDGIVKKMEAMCDFYKLDKALLSPKTIKGVTKLIGVWDYEGTYEKFKTLGAKRYLQCEKGKLKLTVAGLSKQNGLNYMMQQANNDVDKVFTLFDDELYIPAECTGKMTHTYQDDDYKYQCTDYLGVTETEEPLSGVHLEPCEFTLSLSQQFMTFLDNLKSGRLYKGTARA</sequence>
<evidence type="ECO:0000259" key="9">
    <source>
        <dbReference type="Pfam" id="PF03175"/>
    </source>
</evidence>
<keyword evidence="3" id="KW-0808">Transferase</keyword>
<dbReference type="InterPro" id="IPR004868">
    <property type="entry name" value="DNA-dir_DNA_pol_B_mt/vir"/>
</dbReference>
<dbReference type="RefSeq" id="WP_259542331.1">
    <property type="nucleotide sequence ID" value="NZ_JANLCJ010000024.1"/>
</dbReference>
<evidence type="ECO:0000256" key="1">
    <source>
        <dbReference type="ARBA" id="ARBA00005755"/>
    </source>
</evidence>
<keyword evidence="7" id="KW-0238">DNA-binding</keyword>
<organism evidence="10 11">
    <name type="scientific">Herbiconiux daphne</name>
    <dbReference type="NCBI Taxonomy" id="2970914"/>
    <lineage>
        <taxon>Bacteria</taxon>
        <taxon>Bacillati</taxon>
        <taxon>Actinomycetota</taxon>
        <taxon>Actinomycetes</taxon>
        <taxon>Micrococcales</taxon>
        <taxon>Microbacteriaceae</taxon>
        <taxon>Herbiconiux</taxon>
    </lineage>
</organism>
<dbReference type="SUPFAM" id="SSF53098">
    <property type="entry name" value="Ribonuclease H-like"/>
    <property type="match status" value="1"/>
</dbReference>
<comment type="catalytic activity">
    <reaction evidence="8">
        <text>DNA(n) + a 2'-deoxyribonucleoside 5'-triphosphate = DNA(n+1) + diphosphate</text>
        <dbReference type="Rhea" id="RHEA:22508"/>
        <dbReference type="Rhea" id="RHEA-COMP:17339"/>
        <dbReference type="Rhea" id="RHEA-COMP:17340"/>
        <dbReference type="ChEBI" id="CHEBI:33019"/>
        <dbReference type="ChEBI" id="CHEBI:61560"/>
        <dbReference type="ChEBI" id="CHEBI:173112"/>
        <dbReference type="EC" id="2.7.7.7"/>
    </reaction>
</comment>
<dbReference type="InterPro" id="IPR036397">
    <property type="entry name" value="RNaseH_sf"/>
</dbReference>
<protein>
    <recommendedName>
        <fullName evidence="2">DNA-directed DNA polymerase</fullName>
        <ecNumber evidence="2">2.7.7.7</ecNumber>
    </recommendedName>
</protein>
<proteinExistence type="inferred from homology"/>
<evidence type="ECO:0000256" key="5">
    <source>
        <dbReference type="ARBA" id="ARBA00022705"/>
    </source>
</evidence>
<dbReference type="SUPFAM" id="SSF56672">
    <property type="entry name" value="DNA/RNA polymerases"/>
    <property type="match status" value="1"/>
</dbReference>
<dbReference type="InterPro" id="IPR023211">
    <property type="entry name" value="DNA_pol_palm_dom_sf"/>
</dbReference>
<dbReference type="InterPro" id="IPR012337">
    <property type="entry name" value="RNaseH-like_sf"/>
</dbReference>
<reference evidence="10" key="1">
    <citation type="submission" date="2022-08" db="EMBL/GenBank/DDBJ databases">
        <authorList>
            <person name="Deng Y."/>
            <person name="Han X.-F."/>
            <person name="Zhang Y.-Q."/>
        </authorList>
    </citation>
    <scope>NUCLEOTIDE SEQUENCE</scope>
    <source>
        <strain evidence="10">CPCC 203386</strain>
    </source>
</reference>
<keyword evidence="6" id="KW-0239">DNA-directed DNA polymerase</keyword>
<comment type="caution">
    <text evidence="10">The sequence shown here is derived from an EMBL/GenBank/DDBJ whole genome shotgun (WGS) entry which is preliminary data.</text>
</comment>
<evidence type="ECO:0000313" key="11">
    <source>
        <dbReference type="Proteomes" id="UP001165586"/>
    </source>
</evidence>
<evidence type="ECO:0000256" key="7">
    <source>
        <dbReference type="ARBA" id="ARBA00023125"/>
    </source>
</evidence>
<evidence type="ECO:0000256" key="3">
    <source>
        <dbReference type="ARBA" id="ARBA00022679"/>
    </source>
</evidence>
<evidence type="ECO:0000256" key="6">
    <source>
        <dbReference type="ARBA" id="ARBA00022932"/>
    </source>
</evidence>
<keyword evidence="11" id="KW-1185">Reference proteome</keyword>
<keyword evidence="4" id="KW-0548">Nucleotidyltransferase</keyword>
<dbReference type="Proteomes" id="UP001165586">
    <property type="component" value="Unassembled WGS sequence"/>
</dbReference>
<evidence type="ECO:0000256" key="4">
    <source>
        <dbReference type="ARBA" id="ARBA00022695"/>
    </source>
</evidence>
<accession>A0ABT2H8Y5</accession>
<dbReference type="EMBL" id="JANLCJ010000024">
    <property type="protein sequence ID" value="MCS5736409.1"/>
    <property type="molecule type" value="Genomic_DNA"/>
</dbReference>
<feature type="domain" description="DNA-directed DNA polymerase family B mitochondria/virus" evidence="9">
    <location>
        <begin position="115"/>
        <end position="412"/>
    </location>
</feature>
<name>A0ABT2H8Y5_9MICO</name>
<dbReference type="InterPro" id="IPR006172">
    <property type="entry name" value="DNA-dir_DNA_pol_B"/>
</dbReference>
<dbReference type="EC" id="2.7.7.7" evidence="2"/>
<gene>
    <name evidence="10" type="ORF">N1032_21990</name>
</gene>
<dbReference type="Gene3D" id="3.90.1600.10">
    <property type="entry name" value="Palm domain of DNA polymerase"/>
    <property type="match status" value="2"/>
</dbReference>
<evidence type="ECO:0000256" key="8">
    <source>
        <dbReference type="ARBA" id="ARBA00049244"/>
    </source>
</evidence>